<protein>
    <submittedName>
        <fullName evidence="4">NAD-dependent epimerase/dehydratase family protein</fullName>
    </submittedName>
</protein>
<dbReference type="SUPFAM" id="SSF51735">
    <property type="entry name" value="NAD(P)-binding Rossmann-fold domains"/>
    <property type="match status" value="1"/>
</dbReference>
<evidence type="ECO:0000256" key="1">
    <source>
        <dbReference type="ARBA" id="ARBA00022857"/>
    </source>
</evidence>
<comment type="caution">
    <text evidence="4">The sequence shown here is derived from an EMBL/GenBank/DDBJ whole genome shotgun (WGS) entry which is preliminary data.</text>
</comment>
<dbReference type="PANTHER" id="PTHR43103:SF3">
    <property type="entry name" value="ADP-L-GLYCERO-D-MANNO-HEPTOSE-6-EPIMERASE"/>
    <property type="match status" value="1"/>
</dbReference>
<proteinExistence type="predicted"/>
<reference evidence="4 5" key="1">
    <citation type="submission" date="2019-11" db="EMBL/GenBank/DDBJ databases">
        <title>Caenimonas koreensis gen. nov., sp. nov., isolated from activated sludge.</title>
        <authorList>
            <person name="Seung H.R."/>
        </authorList>
    </citation>
    <scope>NUCLEOTIDE SEQUENCE [LARGE SCALE GENOMIC DNA]</scope>
    <source>
        <strain evidence="4 5">EMB320</strain>
    </source>
</reference>
<feature type="domain" description="NAD-dependent epimerase/dehydratase" evidence="3">
    <location>
        <begin position="14"/>
        <end position="223"/>
    </location>
</feature>
<dbReference type="AlphaFoldDB" id="A0A844B5H6"/>
<dbReference type="Gene3D" id="3.40.50.720">
    <property type="entry name" value="NAD(P)-binding Rossmann-like Domain"/>
    <property type="match status" value="1"/>
</dbReference>
<dbReference type="InterPro" id="IPR036291">
    <property type="entry name" value="NAD(P)-bd_dom_sf"/>
</dbReference>
<evidence type="ECO:0000313" key="5">
    <source>
        <dbReference type="Proteomes" id="UP000487350"/>
    </source>
</evidence>
<dbReference type="OrthoDB" id="9801056at2"/>
<evidence type="ECO:0000313" key="4">
    <source>
        <dbReference type="EMBL" id="MRD46909.1"/>
    </source>
</evidence>
<sequence>MLVPASHGDQPMNVLITGGCGFLGARLARTLLQRGTLAPGAGPAQNISTITLADRAPPPSDLAADARVRYVAGDLNAQIASGAVPARDTDVVFHLSAAVSGECEADFDLGMHSNFEATHALLQACRKLGTRPTFIFASSLAVFGKMPGEPMPALIEDRTLPTPQSSYGIQKYIGEQLVADFARKGFIRGRSVRLMTVSVRPGKPNGAASGFLSGMIREPLAGLKAPCPVPPETLVALSSPARTVEGIIRAAEVSDAQWGPLLGMNLPSLRVTVGEMAQSLERVAGKQAAGLLDWTPDEAILKLVRTWPGNVAAARANAMGLQADTNFDDVVRDYIRENPQAVKLAAVKA</sequence>
<gene>
    <name evidence="4" type="ORF">GHT07_06450</name>
</gene>
<dbReference type="Proteomes" id="UP000487350">
    <property type="component" value="Unassembled WGS sequence"/>
</dbReference>
<dbReference type="InterPro" id="IPR001509">
    <property type="entry name" value="Epimerase_deHydtase"/>
</dbReference>
<keyword evidence="5" id="KW-1185">Reference proteome</keyword>
<keyword evidence="2" id="KW-0119">Carbohydrate metabolism</keyword>
<dbReference type="PANTHER" id="PTHR43103">
    <property type="entry name" value="NUCLEOSIDE-DIPHOSPHATE-SUGAR EPIMERASE"/>
    <property type="match status" value="1"/>
</dbReference>
<keyword evidence="1" id="KW-0521">NADP</keyword>
<dbReference type="InterPro" id="IPR050005">
    <property type="entry name" value="DenD"/>
</dbReference>
<accession>A0A844B5H6</accession>
<evidence type="ECO:0000259" key="3">
    <source>
        <dbReference type="Pfam" id="PF01370"/>
    </source>
</evidence>
<dbReference type="NCBIfam" id="NF043036">
    <property type="entry name" value="ErythonDh"/>
    <property type="match status" value="1"/>
</dbReference>
<dbReference type="Pfam" id="PF01370">
    <property type="entry name" value="Epimerase"/>
    <property type="match status" value="1"/>
</dbReference>
<organism evidence="4 5">
    <name type="scientific">Caenimonas koreensis DSM 17982</name>
    <dbReference type="NCBI Taxonomy" id="1121255"/>
    <lineage>
        <taxon>Bacteria</taxon>
        <taxon>Pseudomonadati</taxon>
        <taxon>Pseudomonadota</taxon>
        <taxon>Betaproteobacteria</taxon>
        <taxon>Burkholderiales</taxon>
        <taxon>Comamonadaceae</taxon>
        <taxon>Caenimonas</taxon>
    </lineage>
</organism>
<dbReference type="GO" id="GO:0016491">
    <property type="term" value="F:oxidoreductase activity"/>
    <property type="evidence" value="ECO:0007669"/>
    <property type="project" value="InterPro"/>
</dbReference>
<dbReference type="EMBL" id="WJBU01000005">
    <property type="protein sequence ID" value="MRD46909.1"/>
    <property type="molecule type" value="Genomic_DNA"/>
</dbReference>
<name>A0A844B5H6_9BURK</name>
<evidence type="ECO:0000256" key="2">
    <source>
        <dbReference type="ARBA" id="ARBA00023277"/>
    </source>
</evidence>
<dbReference type="Gene3D" id="3.90.25.10">
    <property type="entry name" value="UDP-galactose 4-epimerase, domain 1"/>
    <property type="match status" value="1"/>
</dbReference>